<gene>
    <name evidence="1" type="ORF">MILVUS5_LOCUS39608</name>
</gene>
<keyword evidence="2" id="KW-1185">Reference proteome</keyword>
<evidence type="ECO:0000313" key="1">
    <source>
        <dbReference type="EMBL" id="CAJ2677010.1"/>
    </source>
</evidence>
<dbReference type="EMBL" id="CASHSV030000823">
    <property type="protein sequence ID" value="CAJ2677010.1"/>
    <property type="molecule type" value="Genomic_DNA"/>
</dbReference>
<proteinExistence type="predicted"/>
<name>A0ACB0M5P5_TRIPR</name>
<organism evidence="1 2">
    <name type="scientific">Trifolium pratense</name>
    <name type="common">Red clover</name>
    <dbReference type="NCBI Taxonomy" id="57577"/>
    <lineage>
        <taxon>Eukaryota</taxon>
        <taxon>Viridiplantae</taxon>
        <taxon>Streptophyta</taxon>
        <taxon>Embryophyta</taxon>
        <taxon>Tracheophyta</taxon>
        <taxon>Spermatophyta</taxon>
        <taxon>Magnoliopsida</taxon>
        <taxon>eudicotyledons</taxon>
        <taxon>Gunneridae</taxon>
        <taxon>Pentapetalae</taxon>
        <taxon>rosids</taxon>
        <taxon>fabids</taxon>
        <taxon>Fabales</taxon>
        <taxon>Fabaceae</taxon>
        <taxon>Papilionoideae</taxon>
        <taxon>50 kb inversion clade</taxon>
        <taxon>NPAAA clade</taxon>
        <taxon>Hologalegina</taxon>
        <taxon>IRL clade</taxon>
        <taxon>Trifolieae</taxon>
        <taxon>Trifolium</taxon>
    </lineage>
</organism>
<sequence>MAKGCSSNSYEEVKKQRVEENKKRFEELGISKMSKNLTKVTSPAKKSQNRLPKLKLKTNEVEPRRSSRPRNHVKSYTEEFSTDLPDRSSYMRKRSRSSSSSWESYVARPLDEIKVATERERRRAYEAAEALQIKLQSSKPSFIKSMVRSHVYSCFWLGLPNRFCVEHLPTTGSNMTLEDEDGSEYDAKYIGSRSGLSGGWRAFALEHKLDDGDALVFELVEPARFKIYIVRAFPNVDEEENEEENATTLEPKGEAQNEIVKPKTRSSQKQMQKMSEVSTALESKDEVQNEIVKPKTRSSQKQMQKMSEVSTALESKDEARNEIVKPKTRSSQKQMQKMSEVSTGLESKEEAHETVKPKAAAKLSNKKKKSKEGNECEIDHSINTEQLLPKDNVVETVNANVSKKKEHDLESTKDKPDEKRAPKFFRKKSAPKFFRKRV</sequence>
<comment type="caution">
    <text evidence="1">The sequence shown here is derived from an EMBL/GenBank/DDBJ whole genome shotgun (WGS) entry which is preliminary data.</text>
</comment>
<dbReference type="Proteomes" id="UP001177021">
    <property type="component" value="Unassembled WGS sequence"/>
</dbReference>
<evidence type="ECO:0000313" key="2">
    <source>
        <dbReference type="Proteomes" id="UP001177021"/>
    </source>
</evidence>
<protein>
    <submittedName>
        <fullName evidence="1">Uncharacterized protein</fullName>
    </submittedName>
</protein>
<accession>A0ACB0M5P5</accession>
<reference evidence="1" key="1">
    <citation type="submission" date="2023-10" db="EMBL/GenBank/DDBJ databases">
        <authorList>
            <person name="Rodriguez Cubillos JULIANA M."/>
            <person name="De Vega J."/>
        </authorList>
    </citation>
    <scope>NUCLEOTIDE SEQUENCE</scope>
</reference>